<gene>
    <name evidence="2" type="ORF">M0R89_12365</name>
</gene>
<dbReference type="KEGG" id="halx:M0R89_12365"/>
<dbReference type="Proteomes" id="UP000830729">
    <property type="component" value="Chromosome"/>
</dbReference>
<accession>A0A8U0HR27</accession>
<name>A0A8U0HR27_9EURY</name>
<dbReference type="InterPro" id="IPR055935">
    <property type="entry name" value="DUF7513"/>
</dbReference>
<dbReference type="AlphaFoldDB" id="A0A8U0HR27"/>
<protein>
    <recommendedName>
        <fullName evidence="1">DUF7513 domain-containing protein</fullName>
    </recommendedName>
</protein>
<sequence>MSLRKKYFAGLGFRTNKPEFEPGEEISAFVTGHDGDAPVARIGDTILRVEGAPGNALDTRIRLRVEEFDDNDHRGTATYLETVGQSSF</sequence>
<feature type="domain" description="DUF7513" evidence="1">
    <location>
        <begin position="1"/>
        <end position="81"/>
    </location>
</feature>
<keyword evidence="3" id="KW-1185">Reference proteome</keyword>
<evidence type="ECO:0000313" key="2">
    <source>
        <dbReference type="EMBL" id="UPV73338.1"/>
    </source>
</evidence>
<reference evidence="2 3" key="1">
    <citation type="submission" date="2022-04" db="EMBL/GenBank/DDBJ databases">
        <title>Diverse halophilic archaea isolated from saline environments.</title>
        <authorList>
            <person name="Cui H.-L."/>
        </authorList>
    </citation>
    <scope>NUCLEOTIDE SEQUENCE [LARGE SCALE GENOMIC DNA]</scope>
    <source>
        <strain evidence="2 3">XZYJT49</strain>
    </source>
</reference>
<dbReference type="EMBL" id="CP096659">
    <property type="protein sequence ID" value="UPV73338.1"/>
    <property type="molecule type" value="Genomic_DNA"/>
</dbReference>
<evidence type="ECO:0000259" key="1">
    <source>
        <dbReference type="Pfam" id="PF24353"/>
    </source>
</evidence>
<dbReference type="GeneID" id="72186006"/>
<proteinExistence type="predicted"/>
<dbReference type="Pfam" id="PF24353">
    <property type="entry name" value="DUF7513"/>
    <property type="match status" value="1"/>
</dbReference>
<dbReference type="RefSeq" id="WP_248649394.1">
    <property type="nucleotide sequence ID" value="NZ_CP096659.1"/>
</dbReference>
<organism evidence="2 3">
    <name type="scientific">Halorussus limi</name>
    <dbReference type="NCBI Taxonomy" id="2938695"/>
    <lineage>
        <taxon>Archaea</taxon>
        <taxon>Methanobacteriati</taxon>
        <taxon>Methanobacteriota</taxon>
        <taxon>Stenosarchaea group</taxon>
        <taxon>Halobacteria</taxon>
        <taxon>Halobacteriales</taxon>
        <taxon>Haladaptataceae</taxon>
        <taxon>Halorussus</taxon>
    </lineage>
</organism>
<evidence type="ECO:0000313" key="3">
    <source>
        <dbReference type="Proteomes" id="UP000830729"/>
    </source>
</evidence>